<reference evidence="2" key="1">
    <citation type="journal article" date="2012" name="Nat. Biotechnol.">
        <title>Reference genome sequence of the model plant Setaria.</title>
        <authorList>
            <person name="Bennetzen J.L."/>
            <person name="Schmutz J."/>
            <person name="Wang H."/>
            <person name="Percifield R."/>
            <person name="Hawkins J."/>
            <person name="Pontaroli A.C."/>
            <person name="Estep M."/>
            <person name="Feng L."/>
            <person name="Vaughn J.N."/>
            <person name="Grimwood J."/>
            <person name="Jenkins J."/>
            <person name="Barry K."/>
            <person name="Lindquist E."/>
            <person name="Hellsten U."/>
            <person name="Deshpande S."/>
            <person name="Wang X."/>
            <person name="Wu X."/>
            <person name="Mitros T."/>
            <person name="Triplett J."/>
            <person name="Yang X."/>
            <person name="Ye C.Y."/>
            <person name="Mauro-Herrera M."/>
            <person name="Wang L."/>
            <person name="Li P."/>
            <person name="Sharma M."/>
            <person name="Sharma R."/>
            <person name="Ronald P.C."/>
            <person name="Panaud O."/>
            <person name="Kellogg E.A."/>
            <person name="Brutnell T.P."/>
            <person name="Doust A.N."/>
            <person name="Tuskan G.A."/>
            <person name="Rokhsar D."/>
            <person name="Devos K.M."/>
        </authorList>
    </citation>
    <scope>NUCLEOTIDE SEQUENCE [LARGE SCALE GENOMIC DNA]</scope>
    <source>
        <strain evidence="2">cv. Yugu1</strain>
    </source>
</reference>
<evidence type="ECO:0000313" key="1">
    <source>
        <dbReference type="EnsemblPlants" id="KQL15979"/>
    </source>
</evidence>
<dbReference type="HOGENOM" id="CLU_2762619_0_0_1"/>
<dbReference type="Proteomes" id="UP000004995">
    <property type="component" value="Unassembled WGS sequence"/>
</dbReference>
<name>K3ZBI3_SETIT</name>
<organism evidence="1 2">
    <name type="scientific">Setaria italica</name>
    <name type="common">Foxtail millet</name>
    <name type="synonym">Panicum italicum</name>
    <dbReference type="NCBI Taxonomy" id="4555"/>
    <lineage>
        <taxon>Eukaryota</taxon>
        <taxon>Viridiplantae</taxon>
        <taxon>Streptophyta</taxon>
        <taxon>Embryophyta</taxon>
        <taxon>Tracheophyta</taxon>
        <taxon>Spermatophyta</taxon>
        <taxon>Magnoliopsida</taxon>
        <taxon>Liliopsida</taxon>
        <taxon>Poales</taxon>
        <taxon>Poaceae</taxon>
        <taxon>PACMAD clade</taxon>
        <taxon>Panicoideae</taxon>
        <taxon>Panicodae</taxon>
        <taxon>Paniceae</taxon>
        <taxon>Cenchrinae</taxon>
        <taxon>Setaria</taxon>
    </lineage>
</organism>
<dbReference type="AlphaFoldDB" id="K3ZBI3"/>
<protein>
    <submittedName>
        <fullName evidence="1">Uncharacterized protein</fullName>
    </submittedName>
</protein>
<evidence type="ECO:0000313" key="2">
    <source>
        <dbReference type="Proteomes" id="UP000004995"/>
    </source>
</evidence>
<sequence length="70" mass="7681">MRRQPAKLMRELGQRLHKLSHTNVALWLASAGATSHSMTGKALKQHPPNQCLQPGSRATCKSMITCDPTT</sequence>
<dbReference type="EnsemblPlants" id="KQL15979">
    <property type="protein sequence ID" value="KQL15979"/>
    <property type="gene ID" value="SETIT_023904mg"/>
</dbReference>
<dbReference type="EMBL" id="AGNK02001812">
    <property type="status" value="NOT_ANNOTATED_CDS"/>
    <property type="molecule type" value="Genomic_DNA"/>
</dbReference>
<dbReference type="InParanoid" id="K3ZBI3"/>
<keyword evidence="2" id="KW-1185">Reference proteome</keyword>
<dbReference type="Gramene" id="KQL15979">
    <property type="protein sequence ID" value="KQL15979"/>
    <property type="gene ID" value="SETIT_023904mg"/>
</dbReference>
<proteinExistence type="predicted"/>
<reference evidence="1" key="2">
    <citation type="submission" date="2018-08" db="UniProtKB">
        <authorList>
            <consortium name="EnsemblPlants"/>
        </authorList>
    </citation>
    <scope>IDENTIFICATION</scope>
    <source>
        <strain evidence="1">Yugu1</strain>
    </source>
</reference>
<accession>K3ZBI3</accession>